<organism evidence="2 3">
    <name type="scientific">Botrimarina colliarenosi</name>
    <dbReference type="NCBI Taxonomy" id="2528001"/>
    <lineage>
        <taxon>Bacteria</taxon>
        <taxon>Pseudomonadati</taxon>
        <taxon>Planctomycetota</taxon>
        <taxon>Planctomycetia</taxon>
        <taxon>Pirellulales</taxon>
        <taxon>Lacipirellulaceae</taxon>
        <taxon>Botrimarina</taxon>
    </lineage>
</organism>
<gene>
    <name evidence="2" type="ORF">Pla108_15800</name>
</gene>
<keyword evidence="1" id="KW-0472">Membrane</keyword>
<dbReference type="Proteomes" id="UP000317421">
    <property type="component" value="Unassembled WGS sequence"/>
</dbReference>
<feature type="transmembrane region" description="Helical" evidence="1">
    <location>
        <begin position="20"/>
        <end position="46"/>
    </location>
</feature>
<evidence type="ECO:0000256" key="1">
    <source>
        <dbReference type="SAM" id="Phobius"/>
    </source>
</evidence>
<keyword evidence="3" id="KW-1185">Reference proteome</keyword>
<dbReference type="AlphaFoldDB" id="A0A5C6AMB0"/>
<keyword evidence="1" id="KW-1133">Transmembrane helix</keyword>
<evidence type="ECO:0000313" key="2">
    <source>
        <dbReference type="EMBL" id="TWU00628.1"/>
    </source>
</evidence>
<reference evidence="2 3" key="1">
    <citation type="submission" date="2019-02" db="EMBL/GenBank/DDBJ databases">
        <title>Deep-cultivation of Planctomycetes and their phenomic and genomic characterization uncovers novel biology.</title>
        <authorList>
            <person name="Wiegand S."/>
            <person name="Jogler M."/>
            <person name="Boedeker C."/>
            <person name="Pinto D."/>
            <person name="Vollmers J."/>
            <person name="Rivas-Marin E."/>
            <person name="Kohn T."/>
            <person name="Peeters S.H."/>
            <person name="Heuer A."/>
            <person name="Rast P."/>
            <person name="Oberbeckmann S."/>
            <person name="Bunk B."/>
            <person name="Jeske O."/>
            <person name="Meyerdierks A."/>
            <person name="Storesund J.E."/>
            <person name="Kallscheuer N."/>
            <person name="Luecker S."/>
            <person name="Lage O.M."/>
            <person name="Pohl T."/>
            <person name="Merkel B.J."/>
            <person name="Hornburger P."/>
            <person name="Mueller R.-W."/>
            <person name="Bruemmer F."/>
            <person name="Labrenz M."/>
            <person name="Spormann A.M."/>
            <person name="Op Den Camp H."/>
            <person name="Overmann J."/>
            <person name="Amann R."/>
            <person name="Jetten M.S.M."/>
            <person name="Mascher T."/>
            <person name="Medema M.H."/>
            <person name="Devos D.P."/>
            <person name="Kaster A.-K."/>
            <person name="Ovreas L."/>
            <person name="Rohde M."/>
            <person name="Galperin M.Y."/>
            <person name="Jogler C."/>
        </authorList>
    </citation>
    <scope>NUCLEOTIDE SEQUENCE [LARGE SCALE GENOMIC DNA]</scope>
    <source>
        <strain evidence="2 3">Pla108</strain>
    </source>
</reference>
<dbReference type="OrthoDB" id="285346at2"/>
<protein>
    <submittedName>
        <fullName evidence="2">Uncharacterized protein</fullName>
    </submittedName>
</protein>
<dbReference type="RefSeq" id="WP_146444278.1">
    <property type="nucleotide sequence ID" value="NZ_SJPR01000001.1"/>
</dbReference>
<sequence>MPAILAELISDFTPDQRFTLVIVGVACLTGAVVVLGIMAFSSWCWIRSREQRTELTRDLLDQGKSAEEIERILNPSDGFTRSMENWFGGGRRKR</sequence>
<comment type="caution">
    <text evidence="2">The sequence shown here is derived from an EMBL/GenBank/DDBJ whole genome shotgun (WGS) entry which is preliminary data.</text>
</comment>
<dbReference type="EMBL" id="SJPR01000001">
    <property type="protein sequence ID" value="TWU00628.1"/>
    <property type="molecule type" value="Genomic_DNA"/>
</dbReference>
<accession>A0A5C6AMB0</accession>
<keyword evidence="1" id="KW-0812">Transmembrane</keyword>
<name>A0A5C6AMB0_9BACT</name>
<evidence type="ECO:0000313" key="3">
    <source>
        <dbReference type="Proteomes" id="UP000317421"/>
    </source>
</evidence>
<proteinExistence type="predicted"/>